<dbReference type="InterPro" id="IPR010427">
    <property type="entry name" value="DUF1023"/>
</dbReference>
<dbReference type="SUPFAM" id="SSF53474">
    <property type="entry name" value="alpha/beta-Hydrolases"/>
    <property type="match status" value="1"/>
</dbReference>
<gene>
    <name evidence="4" type="ORF">H5411_34810</name>
</gene>
<evidence type="ECO:0000256" key="1">
    <source>
        <dbReference type="SAM" id="Coils"/>
    </source>
</evidence>
<comment type="caution">
    <text evidence="4">The sequence shown here is derived from an EMBL/GenBank/DDBJ whole genome shotgun (WGS) entry which is preliminary data.</text>
</comment>
<evidence type="ECO:0000259" key="3">
    <source>
        <dbReference type="Pfam" id="PF06259"/>
    </source>
</evidence>
<accession>A0A8E2B7U7</accession>
<dbReference type="Proteomes" id="UP000550260">
    <property type="component" value="Unassembled WGS sequence"/>
</dbReference>
<feature type="region of interest" description="Disordered" evidence="2">
    <location>
        <begin position="482"/>
        <end position="502"/>
    </location>
</feature>
<dbReference type="InterPro" id="IPR029058">
    <property type="entry name" value="AB_hydrolase_fold"/>
</dbReference>
<dbReference type="RefSeq" id="WP_183126257.1">
    <property type="nucleotide sequence ID" value="NZ_JACJHR010000070.1"/>
</dbReference>
<sequence>MFSVLQIRTQVLIHDGDDYGKVMPVEGWSGPAADDAAAQHKAHMQALDAYAAGAAALGKAVGQASDAIVAVQTAIYNADELARKYGFEITDAGGITDTYAGRQPPPELHPEDRERIHTQLVDEIAQILRTADDIDTDLASVLDRAAAGQFGTGDESTVAAAAADGLAAPGLAPPEPPPNATPSQAAAWWATLSPAERDLLIRDSPGTVGAMDGLPGSARDKANRTVLAQQEADLRRQREEIQRRMDGLKMSDPQQQNQHHDLQVQLDRIDGRLSELDKVSQALAQPGGRQLLVLDGGGDHLKAAVASGNVDTASNIVTFTGGFGSSVNGDLLDYDKRMDQIRQDADDMAARYGHGGKSAAVTWMGYDAPQSLDVLGTGKAEAGAAKLAPFLQGLDASREGDPARLVALGHSYGSTTTGIALRHAGVDAAIFAGSPGIDTGNITDLKVPPGQSYVLKNDGDPVATSGWFGKDPADMPGVHHMSTDRSFPTDGPPLEASTGHSSVNEYLKPGTTSQHNIAAVVADAPTQFTLQDQPGFEYHMPGRH</sequence>
<reference evidence="4 5" key="1">
    <citation type="submission" date="2020-08" db="EMBL/GenBank/DDBJ databases">
        <title>Amycolatopsis echigonensis JCM 21831.</title>
        <authorList>
            <person name="Tedsree N."/>
            <person name="Kuncharoen N."/>
            <person name="Likhitwitayawuid K."/>
            <person name="Tanasupawat S."/>
        </authorList>
    </citation>
    <scope>NUCLEOTIDE SEQUENCE [LARGE SCALE GENOMIC DNA]</scope>
    <source>
        <strain evidence="4 5">JCM 21831</strain>
    </source>
</reference>
<dbReference type="Pfam" id="PF06259">
    <property type="entry name" value="Abhydrolase_8"/>
    <property type="match status" value="1"/>
</dbReference>
<name>A0A8E2B7U7_9PSEU</name>
<dbReference type="EMBL" id="JACJHR010000070">
    <property type="protein sequence ID" value="MBB2504301.1"/>
    <property type="molecule type" value="Genomic_DNA"/>
</dbReference>
<evidence type="ECO:0000313" key="4">
    <source>
        <dbReference type="EMBL" id="MBB2504301.1"/>
    </source>
</evidence>
<evidence type="ECO:0000313" key="5">
    <source>
        <dbReference type="Proteomes" id="UP000550260"/>
    </source>
</evidence>
<proteinExistence type="predicted"/>
<feature type="domain" description="DUF1023" evidence="3">
    <location>
        <begin position="299"/>
        <end position="464"/>
    </location>
</feature>
<feature type="coiled-coil region" evidence="1">
    <location>
        <begin position="224"/>
        <end position="251"/>
    </location>
</feature>
<evidence type="ECO:0000256" key="2">
    <source>
        <dbReference type="SAM" id="MobiDB-lite"/>
    </source>
</evidence>
<organism evidence="4 5">
    <name type="scientific">Amycolatopsis echigonensis</name>
    <dbReference type="NCBI Taxonomy" id="2576905"/>
    <lineage>
        <taxon>Bacteria</taxon>
        <taxon>Bacillati</taxon>
        <taxon>Actinomycetota</taxon>
        <taxon>Actinomycetes</taxon>
        <taxon>Pseudonocardiales</taxon>
        <taxon>Pseudonocardiaceae</taxon>
        <taxon>Amycolatopsis</taxon>
    </lineage>
</organism>
<keyword evidence="1" id="KW-0175">Coiled coil</keyword>
<protein>
    <recommendedName>
        <fullName evidence="3">DUF1023 domain-containing protein</fullName>
    </recommendedName>
</protein>
<dbReference type="AlphaFoldDB" id="A0A8E2B7U7"/>